<dbReference type="InterPro" id="IPR006342">
    <property type="entry name" value="FkbM_mtfrase"/>
</dbReference>
<dbReference type="Pfam" id="PF05050">
    <property type="entry name" value="Methyltransf_21"/>
    <property type="match status" value="1"/>
</dbReference>
<reference evidence="2" key="1">
    <citation type="journal article" date="2020" name="Nature">
        <title>Giant virus diversity and host interactions through global metagenomics.</title>
        <authorList>
            <person name="Schulz F."/>
            <person name="Roux S."/>
            <person name="Paez-Espino D."/>
            <person name="Jungbluth S."/>
            <person name="Walsh D.A."/>
            <person name="Denef V.J."/>
            <person name="McMahon K.D."/>
            <person name="Konstantinidis K.T."/>
            <person name="Eloe-Fadrosh E.A."/>
            <person name="Kyrpides N.C."/>
            <person name="Woyke T."/>
        </authorList>
    </citation>
    <scope>NUCLEOTIDE SEQUENCE</scope>
    <source>
        <strain evidence="2">GVMAG-M-3300019093-7</strain>
    </source>
</reference>
<feature type="domain" description="Methyltransferase FkbM" evidence="1">
    <location>
        <begin position="33"/>
        <end position="147"/>
    </location>
</feature>
<organism evidence="2">
    <name type="scientific">viral metagenome</name>
    <dbReference type="NCBI Taxonomy" id="1070528"/>
    <lineage>
        <taxon>unclassified sequences</taxon>
        <taxon>metagenomes</taxon>
        <taxon>organismal metagenomes</taxon>
    </lineage>
</organism>
<evidence type="ECO:0000259" key="1">
    <source>
        <dbReference type="Pfam" id="PF05050"/>
    </source>
</evidence>
<dbReference type="AlphaFoldDB" id="A0A6C0BXZ5"/>
<evidence type="ECO:0000313" key="2">
    <source>
        <dbReference type="EMBL" id="QHS96133.1"/>
    </source>
</evidence>
<protein>
    <recommendedName>
        <fullName evidence="1">Methyltransferase FkbM domain-containing protein</fullName>
    </recommendedName>
</protein>
<sequence length="237" mass="27260">MDPKVLTVYKSPFPKMRVGRQYDGGYIIVNIPNKKYNILLAGGISDDISFEEDFINKHDNTIKCYAFDGEINQLPRQNPNIEFINKNIGFENNDKITNIHDIINANENIFVKMDIEGGEIPWIKSLSDEQLNKFEQIVMEFHEPFSDNEIPVFDKINKNHVLVHFHANNGGAVGNNNSGFINHKGVNIPLVFECTYLHKKYFTSLPELNRDQIPGVLDMNNCYGYPDLYINYPPFVN</sequence>
<accession>A0A6C0BXZ5</accession>
<name>A0A6C0BXZ5_9ZZZZ</name>
<proteinExistence type="predicted"/>
<dbReference type="EMBL" id="MN739264">
    <property type="protein sequence ID" value="QHS96133.1"/>
    <property type="molecule type" value="Genomic_DNA"/>
</dbReference>